<evidence type="ECO:0000259" key="6">
    <source>
        <dbReference type="SMART" id="SM00385"/>
    </source>
</evidence>
<dbReference type="InterPro" id="IPR046965">
    <property type="entry name" value="Cyclin_A/B-like"/>
</dbReference>
<dbReference type="FunFam" id="1.10.472.10:FF:000001">
    <property type="entry name" value="G2/mitotic-specific cyclin"/>
    <property type="match status" value="1"/>
</dbReference>
<dbReference type="InterPro" id="IPR039361">
    <property type="entry name" value="Cyclin"/>
</dbReference>
<dbReference type="SUPFAM" id="SSF47954">
    <property type="entry name" value="Cyclin-like"/>
    <property type="match status" value="2"/>
</dbReference>
<dbReference type="Pfam" id="PF02984">
    <property type="entry name" value="Cyclin_C"/>
    <property type="match status" value="1"/>
</dbReference>
<organism evidence="8 9">
    <name type="scientific">Solanum pinnatisectum</name>
    <name type="common">tansyleaf nightshade</name>
    <dbReference type="NCBI Taxonomy" id="50273"/>
    <lineage>
        <taxon>Eukaryota</taxon>
        <taxon>Viridiplantae</taxon>
        <taxon>Streptophyta</taxon>
        <taxon>Embryophyta</taxon>
        <taxon>Tracheophyta</taxon>
        <taxon>Spermatophyta</taxon>
        <taxon>Magnoliopsida</taxon>
        <taxon>eudicotyledons</taxon>
        <taxon>Gunneridae</taxon>
        <taxon>Pentapetalae</taxon>
        <taxon>asterids</taxon>
        <taxon>lamiids</taxon>
        <taxon>Solanales</taxon>
        <taxon>Solanaceae</taxon>
        <taxon>Solanoideae</taxon>
        <taxon>Solaneae</taxon>
        <taxon>Solanum</taxon>
    </lineage>
</organism>
<dbReference type="InterPro" id="IPR036915">
    <property type="entry name" value="Cyclin-like_sf"/>
</dbReference>
<evidence type="ECO:0000256" key="5">
    <source>
        <dbReference type="RuleBase" id="RU000383"/>
    </source>
</evidence>
<evidence type="ECO:0008006" key="10">
    <source>
        <dbReference type="Google" id="ProtNLM"/>
    </source>
</evidence>
<comment type="similarity">
    <text evidence="1">Belongs to the cyclin family. Cyclin AB subfamily.</text>
</comment>
<feature type="domain" description="Cyclin-like" evidence="6">
    <location>
        <begin position="17"/>
        <end position="99"/>
    </location>
</feature>
<protein>
    <recommendedName>
        <fullName evidence="10">B-like cyclin</fullName>
    </recommendedName>
</protein>
<dbReference type="PANTHER" id="PTHR10177">
    <property type="entry name" value="CYCLINS"/>
    <property type="match status" value="1"/>
</dbReference>
<evidence type="ECO:0000313" key="8">
    <source>
        <dbReference type="EMBL" id="KAK4710094.1"/>
    </source>
</evidence>
<evidence type="ECO:0000259" key="7">
    <source>
        <dbReference type="SMART" id="SM01332"/>
    </source>
</evidence>
<keyword evidence="2" id="KW-0132">Cell division</keyword>
<dbReference type="InterPro" id="IPR004367">
    <property type="entry name" value="Cyclin_C-dom"/>
</dbReference>
<evidence type="ECO:0000256" key="1">
    <source>
        <dbReference type="ARBA" id="ARBA00006955"/>
    </source>
</evidence>
<dbReference type="EMBL" id="JAWPEI010000011">
    <property type="protein sequence ID" value="KAK4710094.1"/>
    <property type="molecule type" value="Genomic_DNA"/>
</dbReference>
<dbReference type="Pfam" id="PF00134">
    <property type="entry name" value="Cyclin_N"/>
    <property type="match status" value="1"/>
</dbReference>
<keyword evidence="9" id="KW-1185">Reference proteome</keyword>
<dbReference type="PIRSF" id="PIRSF001771">
    <property type="entry name" value="Cyclin_A_B_D_E"/>
    <property type="match status" value="1"/>
</dbReference>
<dbReference type="InterPro" id="IPR006671">
    <property type="entry name" value="Cyclin_N"/>
</dbReference>
<dbReference type="GO" id="GO:0044772">
    <property type="term" value="P:mitotic cell cycle phase transition"/>
    <property type="evidence" value="ECO:0007669"/>
    <property type="project" value="InterPro"/>
</dbReference>
<reference evidence="8 9" key="1">
    <citation type="submission" date="2023-10" db="EMBL/GenBank/DDBJ databases">
        <title>Genome-Wide Identification Analysis in wild type Solanum Pinnatisectum Reveals Some Genes Defensing Phytophthora Infestans.</title>
        <authorList>
            <person name="Sun C."/>
        </authorList>
    </citation>
    <scope>NUCLEOTIDE SEQUENCE [LARGE SCALE GENOMIC DNA]</scope>
    <source>
        <strain evidence="8">LQN</strain>
        <tissue evidence="8">Leaf</tissue>
    </source>
</reference>
<dbReference type="SMART" id="SM00385">
    <property type="entry name" value="CYCLIN"/>
    <property type="match status" value="1"/>
</dbReference>
<dbReference type="AlphaFoldDB" id="A0AAV9K9X1"/>
<dbReference type="GO" id="GO:0016538">
    <property type="term" value="F:cyclin-dependent protein serine/threonine kinase regulator activity"/>
    <property type="evidence" value="ECO:0007669"/>
    <property type="project" value="InterPro"/>
</dbReference>
<dbReference type="GO" id="GO:0051301">
    <property type="term" value="P:cell division"/>
    <property type="evidence" value="ECO:0007669"/>
    <property type="project" value="UniProtKB-KW"/>
</dbReference>
<dbReference type="Proteomes" id="UP001311915">
    <property type="component" value="Unassembled WGS sequence"/>
</dbReference>
<name>A0AAV9K9X1_9SOLN</name>
<dbReference type="Gene3D" id="1.10.472.10">
    <property type="entry name" value="Cyclin-like"/>
    <property type="match status" value="1"/>
</dbReference>
<dbReference type="InterPro" id="IPR048258">
    <property type="entry name" value="Cyclins_cyclin-box"/>
</dbReference>
<keyword evidence="4" id="KW-0131">Cell cycle</keyword>
<sequence>MEQQSEISDNMRGVLIDWIIEVHDKFELKEETLFLTVNLLDRFLEKQVVAKNKLQVVGLVAFLIAGKYEEIAPSFMLFVVIIYIYQLEELSFFLIELCLVEYEMLKYPPSFMAAAAIYTAHCTLYGVKEWSRTCEWHTEDSLIVKLIVSYHEKAKTGGLIRVHNKYNTSKFAYVAKVEPPYFLVQHS</sequence>
<accession>A0AAV9K9X1</accession>
<keyword evidence="3 5" id="KW-0195">Cyclin</keyword>
<feature type="domain" description="Cyclin C-terminal" evidence="7">
    <location>
        <begin position="70"/>
        <end position="180"/>
    </location>
</feature>
<dbReference type="InterPro" id="IPR013763">
    <property type="entry name" value="Cyclin-like_dom"/>
</dbReference>
<proteinExistence type="inferred from homology"/>
<evidence type="ECO:0000256" key="3">
    <source>
        <dbReference type="ARBA" id="ARBA00023127"/>
    </source>
</evidence>
<evidence type="ECO:0000313" key="9">
    <source>
        <dbReference type="Proteomes" id="UP001311915"/>
    </source>
</evidence>
<gene>
    <name evidence="8" type="ORF">R3W88_004607</name>
</gene>
<dbReference type="SMART" id="SM01332">
    <property type="entry name" value="Cyclin_C"/>
    <property type="match status" value="1"/>
</dbReference>
<dbReference type="PROSITE" id="PS00292">
    <property type="entry name" value="CYCLINS"/>
    <property type="match status" value="1"/>
</dbReference>
<comment type="caution">
    <text evidence="8">The sequence shown here is derived from an EMBL/GenBank/DDBJ whole genome shotgun (WGS) entry which is preliminary data.</text>
</comment>
<evidence type="ECO:0000256" key="2">
    <source>
        <dbReference type="ARBA" id="ARBA00022618"/>
    </source>
</evidence>
<evidence type="ECO:0000256" key="4">
    <source>
        <dbReference type="ARBA" id="ARBA00023306"/>
    </source>
</evidence>